<dbReference type="AlphaFoldDB" id="A0A233S2N6"/>
<keyword evidence="1" id="KW-0808">Transferase</keyword>
<dbReference type="GO" id="GO:0017000">
    <property type="term" value="P:antibiotic biosynthetic process"/>
    <property type="evidence" value="ECO:0007669"/>
    <property type="project" value="UniProtKB-ARBA"/>
</dbReference>
<dbReference type="GO" id="GO:0032259">
    <property type="term" value="P:methylation"/>
    <property type="evidence" value="ECO:0007669"/>
    <property type="project" value="UniProtKB-KW"/>
</dbReference>
<evidence type="ECO:0000313" key="2">
    <source>
        <dbReference type="Proteomes" id="UP000215483"/>
    </source>
</evidence>
<dbReference type="EMBL" id="MCGQ01000041">
    <property type="protein sequence ID" value="OXY89946.1"/>
    <property type="molecule type" value="Genomic_DNA"/>
</dbReference>
<protein>
    <submittedName>
        <fullName evidence="1">2-polyprenyl-3-methyl-5-hydroxy-6-metoxy-1, 4-benzoquinol methylase</fullName>
    </submittedName>
</protein>
<dbReference type="Proteomes" id="UP000215483">
    <property type="component" value="Unassembled WGS sequence"/>
</dbReference>
<comment type="caution">
    <text evidence="1">The sequence shown here is derived from an EMBL/GenBank/DDBJ whole genome shotgun (WGS) entry which is preliminary data.</text>
</comment>
<dbReference type="GO" id="GO:0008168">
    <property type="term" value="F:methyltransferase activity"/>
    <property type="evidence" value="ECO:0007669"/>
    <property type="project" value="UniProtKB-KW"/>
</dbReference>
<evidence type="ECO:0000313" key="1">
    <source>
        <dbReference type="EMBL" id="OXY89946.1"/>
    </source>
</evidence>
<dbReference type="Gene3D" id="3.40.50.150">
    <property type="entry name" value="Vaccinia Virus protein VP39"/>
    <property type="match status" value="1"/>
</dbReference>
<organism evidence="1 2">
    <name type="scientific">Streptomyces diastatochromogenes</name>
    <dbReference type="NCBI Taxonomy" id="42236"/>
    <lineage>
        <taxon>Bacteria</taxon>
        <taxon>Bacillati</taxon>
        <taxon>Actinomycetota</taxon>
        <taxon>Actinomycetes</taxon>
        <taxon>Kitasatosporales</taxon>
        <taxon>Streptomycetaceae</taxon>
        <taxon>Streptomyces</taxon>
    </lineage>
</organism>
<reference evidence="1 2" key="1">
    <citation type="submission" date="2016-07" db="EMBL/GenBank/DDBJ databases">
        <title>Draft genome of Streptomyces diastatochromogenes.</title>
        <authorList>
            <person name="Podduturi R."/>
            <person name="Lukassen M.B."/>
            <person name="Clausen N."/>
            <person name="Nielsen J.L."/>
            <person name="Jorgensen N.O."/>
        </authorList>
    </citation>
    <scope>NUCLEOTIDE SEQUENCE [LARGE SCALE GENOMIC DNA]</scope>
    <source>
        <strain evidence="1 2">DSM 40608</strain>
    </source>
</reference>
<gene>
    <name evidence="1" type="ORF">BEK98_36290</name>
</gene>
<keyword evidence="1" id="KW-0489">Methyltransferase</keyword>
<dbReference type="SUPFAM" id="SSF53335">
    <property type="entry name" value="S-adenosyl-L-methionine-dependent methyltransferases"/>
    <property type="match status" value="1"/>
</dbReference>
<proteinExistence type="predicted"/>
<accession>A0A233S2N6</accession>
<keyword evidence="2" id="KW-1185">Reference proteome</keyword>
<sequence length="221" mass="24961">MTWMRCPDCEHVFTDGYFTSDAAAVIFSSTNGHQQPGAGFEQSRAVSARIVERVSHYVEAGAWLDVGFGNGSLLFTAEEWGFEPMGLDLRPSSVEGLRHLGFEARCVDVTDLDEPGRFAVISMADVLEHMPYPRAGLAAAHRLLRPDGMLFASMPNYDCAAWRLLDAVDANPYWGELEHFHNFSRRRLYALLTEHGFEPVHYTISERYRICMEVIARRVDV</sequence>
<name>A0A233S2N6_STRDA</name>
<dbReference type="PANTHER" id="PTHR43861">
    <property type="entry name" value="TRANS-ACONITATE 2-METHYLTRANSFERASE-RELATED"/>
    <property type="match status" value="1"/>
</dbReference>
<dbReference type="Pfam" id="PF13489">
    <property type="entry name" value="Methyltransf_23"/>
    <property type="match status" value="1"/>
</dbReference>
<dbReference type="CDD" id="cd02440">
    <property type="entry name" value="AdoMet_MTases"/>
    <property type="match status" value="1"/>
</dbReference>
<dbReference type="InterPro" id="IPR029063">
    <property type="entry name" value="SAM-dependent_MTases_sf"/>
</dbReference>